<name>A0A1B0AAG2_GLOPL</name>
<dbReference type="AlphaFoldDB" id="A0A1B0AAG2"/>
<organism evidence="1 2">
    <name type="scientific">Glossina pallidipes</name>
    <name type="common">Tsetse fly</name>
    <dbReference type="NCBI Taxonomy" id="7398"/>
    <lineage>
        <taxon>Eukaryota</taxon>
        <taxon>Metazoa</taxon>
        <taxon>Ecdysozoa</taxon>
        <taxon>Arthropoda</taxon>
        <taxon>Hexapoda</taxon>
        <taxon>Insecta</taxon>
        <taxon>Pterygota</taxon>
        <taxon>Neoptera</taxon>
        <taxon>Endopterygota</taxon>
        <taxon>Diptera</taxon>
        <taxon>Brachycera</taxon>
        <taxon>Muscomorpha</taxon>
        <taxon>Hippoboscoidea</taxon>
        <taxon>Glossinidae</taxon>
        <taxon>Glossina</taxon>
    </lineage>
</organism>
<dbReference type="Proteomes" id="UP000092445">
    <property type="component" value="Unassembled WGS sequence"/>
</dbReference>
<dbReference type="VEuPathDB" id="VectorBase:GPAI039300"/>
<reference evidence="2" key="1">
    <citation type="submission" date="2014-03" db="EMBL/GenBank/DDBJ databases">
        <authorList>
            <person name="Aksoy S."/>
            <person name="Warren W."/>
            <person name="Wilson R.K."/>
        </authorList>
    </citation>
    <scope>NUCLEOTIDE SEQUENCE [LARGE SCALE GENOMIC DNA]</scope>
    <source>
        <strain evidence="2">IAEA</strain>
    </source>
</reference>
<evidence type="ECO:0000313" key="2">
    <source>
        <dbReference type="Proteomes" id="UP000092445"/>
    </source>
</evidence>
<sequence>MKFTISRAKNNLIRVLAVETKKTYTYIVELPTDEFVARDYRLLTLQTLHLRMTALNAYRNLAIYLLISIYNHYKISVSKMCFTQIAQSLQKSLKLCKKSKKFGAITDPTVVSKIMNQKYIFVVVCSVFDYQYSIIIRSVHTIYEYS</sequence>
<evidence type="ECO:0000313" key="1">
    <source>
        <dbReference type="EnsemblMetazoa" id="GPAI039300-PA"/>
    </source>
</evidence>
<reference evidence="1" key="2">
    <citation type="submission" date="2020-05" db="UniProtKB">
        <authorList>
            <consortium name="EnsemblMetazoa"/>
        </authorList>
    </citation>
    <scope>IDENTIFICATION</scope>
    <source>
        <strain evidence="1">IAEA</strain>
    </source>
</reference>
<dbReference type="EnsemblMetazoa" id="GPAI039300-RA">
    <property type="protein sequence ID" value="GPAI039300-PA"/>
    <property type="gene ID" value="GPAI039300"/>
</dbReference>
<keyword evidence="2" id="KW-1185">Reference proteome</keyword>
<proteinExistence type="predicted"/>
<protein>
    <submittedName>
        <fullName evidence="1">Uncharacterized protein</fullName>
    </submittedName>
</protein>
<accession>A0A1B0AAG2</accession>